<dbReference type="InterPro" id="IPR058533">
    <property type="entry name" value="Cation_efflux_TM"/>
</dbReference>
<dbReference type="EMBL" id="QVRA01000002">
    <property type="protein sequence ID" value="RJG57363.1"/>
    <property type="molecule type" value="Genomic_DNA"/>
</dbReference>
<accession>A0A418YXK5</accession>
<name>A0A418YXK5_9SPHN</name>
<organism evidence="7 8">
    <name type="scientific">Sphingobium terrigena</name>
    <dbReference type="NCBI Taxonomy" id="2304063"/>
    <lineage>
        <taxon>Bacteria</taxon>
        <taxon>Pseudomonadati</taxon>
        <taxon>Pseudomonadota</taxon>
        <taxon>Alphaproteobacteria</taxon>
        <taxon>Sphingomonadales</taxon>
        <taxon>Sphingomonadaceae</taxon>
        <taxon>Sphingobium</taxon>
    </lineage>
</organism>
<gene>
    <name evidence="7" type="ORF">D0Z70_02110</name>
</gene>
<keyword evidence="3 5" id="KW-1133">Transmembrane helix</keyword>
<feature type="transmembrane region" description="Helical" evidence="5">
    <location>
        <begin position="55"/>
        <end position="75"/>
    </location>
</feature>
<feature type="domain" description="Cation efflux protein transmembrane" evidence="6">
    <location>
        <begin position="22"/>
        <end position="200"/>
    </location>
</feature>
<evidence type="ECO:0000256" key="5">
    <source>
        <dbReference type="SAM" id="Phobius"/>
    </source>
</evidence>
<evidence type="ECO:0000313" key="8">
    <source>
        <dbReference type="Proteomes" id="UP000283469"/>
    </source>
</evidence>
<keyword evidence="4 5" id="KW-0472">Membrane</keyword>
<dbReference type="Pfam" id="PF01545">
    <property type="entry name" value="Cation_efflux"/>
    <property type="match status" value="1"/>
</dbReference>
<dbReference type="Proteomes" id="UP000283469">
    <property type="component" value="Unassembled WGS sequence"/>
</dbReference>
<dbReference type="Gene3D" id="1.20.1510.10">
    <property type="entry name" value="Cation efflux protein transmembrane domain"/>
    <property type="match status" value="1"/>
</dbReference>
<dbReference type="GO" id="GO:0016020">
    <property type="term" value="C:membrane"/>
    <property type="evidence" value="ECO:0007669"/>
    <property type="project" value="UniProtKB-SubCell"/>
</dbReference>
<sequence>MVCNSCQSDAPPTPDPRWRRMLWIALAINLTMFLGEIVAGIASGSRSLQADALDFLGDSANYAISLGVAGMALGWRSRAALLKGGTILAFGLYVLVTTVLAALGRGVPQAETMGIVGVIALIANGSVALMLYRYRGGDANMRSVWICSRNDAIGNLAVLLAAAGVVGTGTAWPDLAVALIMAGLGIWGGLQIISQARTELRPTPASRVEAQHSSASPARHDARYILSQNER</sequence>
<evidence type="ECO:0000313" key="7">
    <source>
        <dbReference type="EMBL" id="RJG57363.1"/>
    </source>
</evidence>
<dbReference type="AlphaFoldDB" id="A0A418YXK5"/>
<dbReference type="GO" id="GO:0008324">
    <property type="term" value="F:monoatomic cation transmembrane transporter activity"/>
    <property type="evidence" value="ECO:0007669"/>
    <property type="project" value="InterPro"/>
</dbReference>
<comment type="caution">
    <text evidence="7">The sequence shown here is derived from an EMBL/GenBank/DDBJ whole genome shotgun (WGS) entry which is preliminary data.</text>
</comment>
<evidence type="ECO:0000256" key="4">
    <source>
        <dbReference type="ARBA" id="ARBA00023136"/>
    </source>
</evidence>
<protein>
    <submittedName>
        <fullName evidence="7">Cation transporter</fullName>
    </submittedName>
</protein>
<evidence type="ECO:0000256" key="2">
    <source>
        <dbReference type="ARBA" id="ARBA00022692"/>
    </source>
</evidence>
<feature type="transmembrane region" description="Helical" evidence="5">
    <location>
        <begin position="152"/>
        <end position="169"/>
    </location>
</feature>
<evidence type="ECO:0000256" key="1">
    <source>
        <dbReference type="ARBA" id="ARBA00004141"/>
    </source>
</evidence>
<keyword evidence="2 5" id="KW-0812">Transmembrane</keyword>
<dbReference type="OrthoDB" id="9799649at2"/>
<feature type="transmembrane region" description="Helical" evidence="5">
    <location>
        <begin position="113"/>
        <end position="132"/>
    </location>
</feature>
<evidence type="ECO:0000259" key="6">
    <source>
        <dbReference type="Pfam" id="PF01545"/>
    </source>
</evidence>
<feature type="transmembrane region" description="Helical" evidence="5">
    <location>
        <begin position="87"/>
        <end position="107"/>
    </location>
</feature>
<dbReference type="RefSeq" id="WP_119744067.1">
    <property type="nucleotide sequence ID" value="NZ_QVRA01000002.1"/>
</dbReference>
<feature type="transmembrane region" description="Helical" evidence="5">
    <location>
        <begin position="175"/>
        <end position="193"/>
    </location>
</feature>
<dbReference type="SUPFAM" id="SSF161111">
    <property type="entry name" value="Cation efflux protein transmembrane domain-like"/>
    <property type="match status" value="1"/>
</dbReference>
<evidence type="ECO:0000256" key="3">
    <source>
        <dbReference type="ARBA" id="ARBA00022989"/>
    </source>
</evidence>
<feature type="transmembrane region" description="Helical" evidence="5">
    <location>
        <begin position="21"/>
        <end position="43"/>
    </location>
</feature>
<proteinExistence type="predicted"/>
<keyword evidence="8" id="KW-1185">Reference proteome</keyword>
<comment type="subcellular location">
    <subcellularLocation>
        <location evidence="1">Membrane</location>
        <topology evidence="1">Multi-pass membrane protein</topology>
    </subcellularLocation>
</comment>
<reference evidence="7 8" key="1">
    <citation type="submission" date="2018-08" db="EMBL/GenBank/DDBJ databases">
        <title>Sphingobium sp. EO9.</title>
        <authorList>
            <person name="Park Y."/>
            <person name="Kim K.H."/>
            <person name="Jeon C.O."/>
        </authorList>
    </citation>
    <scope>NUCLEOTIDE SEQUENCE [LARGE SCALE GENOMIC DNA]</scope>
    <source>
        <strain evidence="7 8">EO9</strain>
    </source>
</reference>
<dbReference type="InterPro" id="IPR027469">
    <property type="entry name" value="Cation_efflux_TMD_sf"/>
</dbReference>